<dbReference type="InterPro" id="IPR039417">
    <property type="entry name" value="Peptidase_C1A_papain-like"/>
</dbReference>
<organism evidence="13 14">
    <name type="scientific">Drosophila virilis</name>
    <name type="common">Fruit fly</name>
    <dbReference type="NCBI Taxonomy" id="7244"/>
    <lineage>
        <taxon>Eukaryota</taxon>
        <taxon>Metazoa</taxon>
        <taxon>Ecdysozoa</taxon>
        <taxon>Arthropoda</taxon>
        <taxon>Hexapoda</taxon>
        <taxon>Insecta</taxon>
        <taxon>Pterygota</taxon>
        <taxon>Neoptera</taxon>
        <taxon>Endopterygota</taxon>
        <taxon>Diptera</taxon>
        <taxon>Brachycera</taxon>
        <taxon>Muscomorpha</taxon>
        <taxon>Ephydroidea</taxon>
        <taxon>Drosophilidae</taxon>
        <taxon>Drosophila</taxon>
    </lineage>
</organism>
<dbReference type="SMART" id="SM00645">
    <property type="entry name" value="Pept_C1"/>
    <property type="match status" value="1"/>
</dbReference>
<evidence type="ECO:0000313" key="13">
    <source>
        <dbReference type="EMBL" id="EDW60933.1"/>
    </source>
</evidence>
<dbReference type="InterPro" id="IPR000668">
    <property type="entry name" value="Peptidase_C1A_C"/>
</dbReference>
<dbReference type="SMART" id="SM00848">
    <property type="entry name" value="Inhibitor_I29"/>
    <property type="match status" value="1"/>
</dbReference>
<dbReference type="Pfam" id="PF08246">
    <property type="entry name" value="Inhibitor_I29"/>
    <property type="match status" value="1"/>
</dbReference>
<dbReference type="HOGENOM" id="CLU_012184_1_1_1"/>
<dbReference type="InterPro" id="IPR013128">
    <property type="entry name" value="Peptidase_C1A"/>
</dbReference>
<dbReference type="InterPro" id="IPR038765">
    <property type="entry name" value="Papain-like_cys_pep_sf"/>
</dbReference>
<dbReference type="STRING" id="7244.B4LM55"/>
<evidence type="ECO:0000259" key="12">
    <source>
        <dbReference type="SMART" id="SM00848"/>
    </source>
</evidence>
<dbReference type="Pfam" id="PF00112">
    <property type="entry name" value="Peptidase_C1"/>
    <property type="match status" value="1"/>
</dbReference>
<name>B4LM55_DROVI</name>
<keyword evidence="4" id="KW-0788">Thiol protease</keyword>
<dbReference type="PROSITE" id="PS00640">
    <property type="entry name" value="THIOL_PROTEASE_ASN"/>
    <property type="match status" value="1"/>
</dbReference>
<reference evidence="13 14" key="1">
    <citation type="journal article" date="2007" name="Nature">
        <title>Evolution of genes and genomes on the Drosophila phylogeny.</title>
        <authorList>
            <consortium name="Drosophila 12 Genomes Consortium"/>
            <person name="Clark A.G."/>
            <person name="Eisen M.B."/>
            <person name="Smith D.R."/>
            <person name="Bergman C.M."/>
            <person name="Oliver B."/>
            <person name="Markow T.A."/>
            <person name="Kaufman T.C."/>
            <person name="Kellis M."/>
            <person name="Gelbart W."/>
            <person name="Iyer V.N."/>
            <person name="Pollard D.A."/>
            <person name="Sackton T.B."/>
            <person name="Larracuente A.M."/>
            <person name="Singh N.D."/>
            <person name="Abad J.P."/>
            <person name="Abt D.N."/>
            <person name="Adryan B."/>
            <person name="Aguade M."/>
            <person name="Akashi H."/>
            <person name="Anderson W.W."/>
            <person name="Aquadro C.F."/>
            <person name="Ardell D.H."/>
            <person name="Arguello R."/>
            <person name="Artieri C.G."/>
            <person name="Barbash D.A."/>
            <person name="Barker D."/>
            <person name="Barsanti P."/>
            <person name="Batterham P."/>
            <person name="Batzoglou S."/>
            <person name="Begun D."/>
            <person name="Bhutkar A."/>
            <person name="Blanco E."/>
            <person name="Bosak S.A."/>
            <person name="Bradley R.K."/>
            <person name="Brand A.D."/>
            <person name="Brent M.R."/>
            <person name="Brooks A.N."/>
            <person name="Brown R.H."/>
            <person name="Butlin R.K."/>
            <person name="Caggese C."/>
            <person name="Calvi B.R."/>
            <person name="Bernardo de Carvalho A."/>
            <person name="Caspi A."/>
            <person name="Castrezana S."/>
            <person name="Celniker S.E."/>
            <person name="Chang J.L."/>
            <person name="Chapple C."/>
            <person name="Chatterji S."/>
            <person name="Chinwalla A."/>
            <person name="Civetta A."/>
            <person name="Clifton S.W."/>
            <person name="Comeron J.M."/>
            <person name="Costello J.C."/>
            <person name="Coyne J.A."/>
            <person name="Daub J."/>
            <person name="David R.G."/>
            <person name="Delcher A.L."/>
            <person name="Delehaunty K."/>
            <person name="Do C.B."/>
            <person name="Ebling H."/>
            <person name="Edwards K."/>
            <person name="Eickbush T."/>
            <person name="Evans J.D."/>
            <person name="Filipski A."/>
            <person name="Findeiss S."/>
            <person name="Freyhult E."/>
            <person name="Fulton L."/>
            <person name="Fulton R."/>
            <person name="Garcia A.C."/>
            <person name="Gardiner A."/>
            <person name="Garfield D.A."/>
            <person name="Garvin B.E."/>
            <person name="Gibson G."/>
            <person name="Gilbert D."/>
            <person name="Gnerre S."/>
            <person name="Godfrey J."/>
            <person name="Good R."/>
            <person name="Gotea V."/>
            <person name="Gravely B."/>
            <person name="Greenberg A.J."/>
            <person name="Griffiths-Jones S."/>
            <person name="Gross S."/>
            <person name="Guigo R."/>
            <person name="Gustafson E.A."/>
            <person name="Haerty W."/>
            <person name="Hahn M.W."/>
            <person name="Halligan D.L."/>
            <person name="Halpern A.L."/>
            <person name="Halter G.M."/>
            <person name="Han M.V."/>
            <person name="Heger A."/>
            <person name="Hillier L."/>
            <person name="Hinrichs A.S."/>
            <person name="Holmes I."/>
            <person name="Hoskins R.A."/>
            <person name="Hubisz M.J."/>
            <person name="Hultmark D."/>
            <person name="Huntley M.A."/>
            <person name="Jaffe D.B."/>
            <person name="Jagadeeshan S."/>
            <person name="Jeck W.R."/>
            <person name="Johnson J."/>
            <person name="Jones C.D."/>
            <person name="Jordan W.C."/>
            <person name="Karpen G.H."/>
            <person name="Kataoka E."/>
            <person name="Keightley P.D."/>
            <person name="Kheradpour P."/>
            <person name="Kirkness E.F."/>
            <person name="Koerich L.B."/>
            <person name="Kristiansen K."/>
            <person name="Kudrna D."/>
            <person name="Kulathinal R.J."/>
            <person name="Kumar S."/>
            <person name="Kwok R."/>
            <person name="Lander E."/>
            <person name="Langley C.H."/>
            <person name="Lapoint R."/>
            <person name="Lazzaro B.P."/>
            <person name="Lee S.J."/>
            <person name="Levesque L."/>
            <person name="Li R."/>
            <person name="Lin C.F."/>
            <person name="Lin M.F."/>
            <person name="Lindblad-Toh K."/>
            <person name="Llopart A."/>
            <person name="Long M."/>
            <person name="Low L."/>
            <person name="Lozovsky E."/>
            <person name="Lu J."/>
            <person name="Luo M."/>
            <person name="Machado C.A."/>
            <person name="Makalowski W."/>
            <person name="Marzo M."/>
            <person name="Matsuda M."/>
            <person name="Matzkin L."/>
            <person name="McAllister B."/>
            <person name="McBride C.S."/>
            <person name="McKernan B."/>
            <person name="McKernan K."/>
            <person name="Mendez-Lago M."/>
            <person name="Minx P."/>
            <person name="Mollenhauer M.U."/>
            <person name="Montooth K."/>
            <person name="Mount S.M."/>
            <person name="Mu X."/>
            <person name="Myers E."/>
            <person name="Negre B."/>
            <person name="Newfeld S."/>
            <person name="Nielsen R."/>
            <person name="Noor M.A."/>
            <person name="O'Grady P."/>
            <person name="Pachter L."/>
            <person name="Papaceit M."/>
            <person name="Parisi M.J."/>
            <person name="Parisi M."/>
            <person name="Parts L."/>
            <person name="Pedersen J.S."/>
            <person name="Pesole G."/>
            <person name="Phillippy A.M."/>
            <person name="Ponting C.P."/>
            <person name="Pop M."/>
            <person name="Porcelli D."/>
            <person name="Powell J.R."/>
            <person name="Prohaska S."/>
            <person name="Pruitt K."/>
            <person name="Puig M."/>
            <person name="Quesneville H."/>
            <person name="Ram K.R."/>
            <person name="Rand D."/>
            <person name="Rasmussen M.D."/>
            <person name="Reed L.K."/>
            <person name="Reenan R."/>
            <person name="Reily A."/>
            <person name="Remington K.A."/>
            <person name="Rieger T.T."/>
            <person name="Ritchie M.G."/>
            <person name="Robin C."/>
            <person name="Rogers Y.H."/>
            <person name="Rohde C."/>
            <person name="Rozas J."/>
            <person name="Rubenfield M.J."/>
            <person name="Ruiz A."/>
            <person name="Russo S."/>
            <person name="Salzberg S.L."/>
            <person name="Sanchez-Gracia A."/>
            <person name="Saranga D.J."/>
            <person name="Sato H."/>
            <person name="Schaeffer S.W."/>
            <person name="Schatz M.C."/>
            <person name="Schlenke T."/>
            <person name="Schwartz R."/>
            <person name="Segarra C."/>
            <person name="Singh R.S."/>
            <person name="Sirot L."/>
            <person name="Sirota M."/>
            <person name="Sisneros N.B."/>
            <person name="Smith C.D."/>
            <person name="Smith T.F."/>
            <person name="Spieth J."/>
            <person name="Stage D.E."/>
            <person name="Stark A."/>
            <person name="Stephan W."/>
            <person name="Strausberg R.L."/>
            <person name="Strempel S."/>
            <person name="Sturgill D."/>
            <person name="Sutton G."/>
            <person name="Sutton G.G."/>
            <person name="Tao W."/>
            <person name="Teichmann S."/>
            <person name="Tobari Y.N."/>
            <person name="Tomimura Y."/>
            <person name="Tsolas J.M."/>
            <person name="Valente V.L."/>
            <person name="Venter E."/>
            <person name="Venter J.C."/>
            <person name="Vicario S."/>
            <person name="Vieira F.G."/>
            <person name="Vilella A.J."/>
            <person name="Villasante A."/>
            <person name="Walenz B."/>
            <person name="Wang J."/>
            <person name="Wasserman M."/>
            <person name="Watts T."/>
            <person name="Wilson D."/>
            <person name="Wilson R.K."/>
            <person name="Wing R.A."/>
            <person name="Wolfner M.F."/>
            <person name="Wong A."/>
            <person name="Wong G.K."/>
            <person name="Wu C.I."/>
            <person name="Wu G."/>
            <person name="Yamamoto D."/>
            <person name="Yang H.P."/>
            <person name="Yang S.P."/>
            <person name="Yorke J.A."/>
            <person name="Yoshida K."/>
            <person name="Zdobnov E."/>
            <person name="Zhang P."/>
            <person name="Zhang Y."/>
            <person name="Zimin A.V."/>
            <person name="Baldwin J."/>
            <person name="Abdouelleil A."/>
            <person name="Abdulkadir J."/>
            <person name="Abebe A."/>
            <person name="Abera B."/>
            <person name="Abreu J."/>
            <person name="Acer S.C."/>
            <person name="Aftuck L."/>
            <person name="Alexander A."/>
            <person name="An P."/>
            <person name="Anderson E."/>
            <person name="Anderson S."/>
            <person name="Arachi H."/>
            <person name="Azer M."/>
            <person name="Bachantsang P."/>
            <person name="Barry A."/>
            <person name="Bayul T."/>
            <person name="Berlin A."/>
            <person name="Bessette D."/>
            <person name="Bloom T."/>
            <person name="Blye J."/>
            <person name="Boguslavskiy L."/>
            <person name="Bonnet C."/>
            <person name="Boukhgalter B."/>
            <person name="Bourzgui I."/>
            <person name="Brown A."/>
            <person name="Cahill P."/>
            <person name="Channer S."/>
            <person name="Cheshatsang Y."/>
            <person name="Chuda L."/>
            <person name="Citroen M."/>
            <person name="Collymore A."/>
            <person name="Cooke P."/>
            <person name="Costello M."/>
            <person name="D'Aco K."/>
            <person name="Daza R."/>
            <person name="De Haan G."/>
            <person name="DeGray S."/>
            <person name="DeMaso C."/>
            <person name="Dhargay N."/>
            <person name="Dooley K."/>
            <person name="Dooley E."/>
            <person name="Doricent M."/>
            <person name="Dorje P."/>
            <person name="Dorjee K."/>
            <person name="Dupes A."/>
            <person name="Elong R."/>
            <person name="Falk J."/>
            <person name="Farina A."/>
            <person name="Faro S."/>
            <person name="Ferguson D."/>
            <person name="Fisher S."/>
            <person name="Foley C.D."/>
            <person name="Franke A."/>
            <person name="Friedrich D."/>
            <person name="Gadbois L."/>
            <person name="Gearin G."/>
            <person name="Gearin C.R."/>
            <person name="Giannoukos G."/>
            <person name="Goode T."/>
            <person name="Graham J."/>
            <person name="Grandbois E."/>
            <person name="Grewal S."/>
            <person name="Gyaltsen K."/>
            <person name="Hafez N."/>
            <person name="Hagos B."/>
            <person name="Hall J."/>
            <person name="Henson C."/>
            <person name="Hollinger A."/>
            <person name="Honan T."/>
            <person name="Huard M.D."/>
            <person name="Hughes L."/>
            <person name="Hurhula B."/>
            <person name="Husby M.E."/>
            <person name="Kamat A."/>
            <person name="Kanga B."/>
            <person name="Kashin S."/>
            <person name="Khazanovich D."/>
            <person name="Kisner P."/>
            <person name="Lance K."/>
            <person name="Lara M."/>
            <person name="Lee W."/>
            <person name="Lennon N."/>
            <person name="Letendre F."/>
            <person name="LeVine R."/>
            <person name="Lipovsky A."/>
            <person name="Liu X."/>
            <person name="Liu J."/>
            <person name="Liu S."/>
            <person name="Lokyitsang T."/>
            <person name="Lokyitsang Y."/>
            <person name="Lubonja R."/>
            <person name="Lui A."/>
            <person name="MacDonald P."/>
            <person name="Magnisalis V."/>
            <person name="Maru K."/>
            <person name="Matthews C."/>
            <person name="McCusker W."/>
            <person name="McDonough S."/>
            <person name="Mehta T."/>
            <person name="Meldrim J."/>
            <person name="Meneus L."/>
            <person name="Mihai O."/>
            <person name="Mihalev A."/>
            <person name="Mihova T."/>
            <person name="Mittelman R."/>
            <person name="Mlenga V."/>
            <person name="Montmayeur A."/>
            <person name="Mulrain L."/>
            <person name="Navidi A."/>
            <person name="Naylor J."/>
            <person name="Negash T."/>
            <person name="Nguyen T."/>
            <person name="Nguyen N."/>
            <person name="Nicol R."/>
            <person name="Norbu C."/>
            <person name="Norbu N."/>
            <person name="Novod N."/>
            <person name="O'Neill B."/>
            <person name="Osman S."/>
            <person name="Markiewicz E."/>
            <person name="Oyono O.L."/>
            <person name="Patti C."/>
            <person name="Phunkhang P."/>
            <person name="Pierre F."/>
            <person name="Priest M."/>
            <person name="Raghuraman S."/>
            <person name="Rege F."/>
            <person name="Reyes R."/>
            <person name="Rise C."/>
            <person name="Rogov P."/>
            <person name="Ross K."/>
            <person name="Ryan E."/>
            <person name="Settipalli S."/>
            <person name="Shea T."/>
            <person name="Sherpa N."/>
            <person name="Shi L."/>
            <person name="Shih D."/>
            <person name="Sparrow T."/>
            <person name="Spaulding J."/>
            <person name="Stalker J."/>
            <person name="Stange-Thomann N."/>
            <person name="Stavropoulos S."/>
            <person name="Stone C."/>
            <person name="Strader C."/>
            <person name="Tesfaye S."/>
            <person name="Thomson T."/>
            <person name="Thoulutsang Y."/>
            <person name="Thoulutsang D."/>
            <person name="Topham K."/>
            <person name="Topping I."/>
            <person name="Tsamla T."/>
            <person name="Vassiliev H."/>
            <person name="Vo A."/>
            <person name="Wangchuk T."/>
            <person name="Wangdi T."/>
            <person name="Weiand M."/>
            <person name="Wilkinson J."/>
            <person name="Wilson A."/>
            <person name="Yadav S."/>
            <person name="Young G."/>
            <person name="Yu Q."/>
            <person name="Zembek L."/>
            <person name="Zhong D."/>
            <person name="Zimmer A."/>
            <person name="Zwirko Z."/>
            <person name="Jaffe D.B."/>
            <person name="Alvarez P."/>
            <person name="Brockman W."/>
            <person name="Butler J."/>
            <person name="Chin C."/>
            <person name="Gnerre S."/>
            <person name="Grabherr M."/>
            <person name="Kleber M."/>
            <person name="Mauceli E."/>
            <person name="MacCallum I."/>
        </authorList>
    </citation>
    <scope>NUCLEOTIDE SEQUENCE [LARGE SCALE GENOMIC DNA]</scope>
    <source>
        <strain evidence="14">Tucson 15010-1051.87</strain>
    </source>
</reference>
<keyword evidence="10" id="KW-0732">Signal</keyword>
<dbReference type="InterPro" id="IPR013201">
    <property type="entry name" value="Prot_inhib_I29"/>
</dbReference>
<keyword evidence="2" id="KW-0645">Protease</keyword>
<comment type="subunit">
    <text evidence="9">Dimer of a heavy and a light chain linked by disulfide bonds.</text>
</comment>
<evidence type="ECO:0000256" key="7">
    <source>
        <dbReference type="ARBA" id="ARBA00036319"/>
    </source>
</evidence>
<dbReference type="InterPro" id="IPR000169">
    <property type="entry name" value="Pept_cys_AS"/>
</dbReference>
<feature type="domain" description="Peptidase C1A papain C-terminal" evidence="11">
    <location>
        <begin position="116"/>
        <end position="332"/>
    </location>
</feature>
<keyword evidence="14" id="KW-1185">Reference proteome</keyword>
<dbReference type="KEGG" id="dvi:6624737"/>
<dbReference type="Gene3D" id="1.10.287.2250">
    <property type="match status" value="1"/>
</dbReference>
<dbReference type="AlphaFoldDB" id="B4LM55"/>
<proteinExistence type="inferred from homology"/>
<evidence type="ECO:0000256" key="2">
    <source>
        <dbReference type="ARBA" id="ARBA00022670"/>
    </source>
</evidence>
<evidence type="ECO:0000256" key="10">
    <source>
        <dbReference type="SAM" id="SignalP"/>
    </source>
</evidence>
<keyword evidence="6" id="KW-1015">Disulfide bond</keyword>
<accession>B4LM55</accession>
<sequence length="333" mass="37481">MRAVIAFLALIGIVQGISYADVLEAEWETFKVEYEKRYESEDEELLRKLIFYDNKKAIDKHNIRYALGKEAYEMGVNQFTDMLPKEFGSLMLTSINLTDATSDIDIIYSAPENTEIPSSIDWRVKGAVTSVKDQGKCGSCWAFSAVGTLEGQQFLKTRQLMSLSTQNLLDCSSRYPYSNKGCNGGLPLQALMYVRDNGGIDIESSYPYDSRQLSCRFDRHNVGASVSAIVRLKQDDESNLAVATAIKGPISVLIHAGQTFMQYRSGVYKDNSCNKYFNHAVLVVGYGHDSREGDYWLVKNSWGSKWGESGYIRMARNRNNQCRIASYAIFPLV</sequence>
<dbReference type="PANTHER" id="PTHR12411">
    <property type="entry name" value="CYSTEINE PROTEASE FAMILY C1-RELATED"/>
    <property type="match status" value="1"/>
</dbReference>
<evidence type="ECO:0000256" key="5">
    <source>
        <dbReference type="ARBA" id="ARBA00023145"/>
    </source>
</evidence>
<dbReference type="PROSITE" id="PS00139">
    <property type="entry name" value="THIOL_PROTEASE_CYS"/>
    <property type="match status" value="1"/>
</dbReference>
<evidence type="ECO:0000256" key="1">
    <source>
        <dbReference type="ARBA" id="ARBA00008455"/>
    </source>
</evidence>
<feature type="domain" description="Cathepsin propeptide inhibitor" evidence="12">
    <location>
        <begin position="27"/>
        <end position="87"/>
    </location>
</feature>
<dbReference type="GO" id="GO:0004197">
    <property type="term" value="F:cysteine-type endopeptidase activity"/>
    <property type="evidence" value="ECO:0007669"/>
    <property type="project" value="UniProtKB-EC"/>
</dbReference>
<feature type="signal peptide" evidence="10">
    <location>
        <begin position="1"/>
        <end position="16"/>
    </location>
</feature>
<dbReference type="SMR" id="B4LM55"/>
<dbReference type="eggNOG" id="KOG1543">
    <property type="taxonomic scope" value="Eukaryota"/>
</dbReference>
<comment type="catalytic activity">
    <reaction evidence="7">
        <text>Specificity close to that of papain. As compared to cathepsin B, cathepsin L exhibits higher activity toward protein substrates, but has little activity on Z-Arg-Arg-NHMec, and no peptidyl-dipeptidase activity.</text>
        <dbReference type="EC" id="3.4.22.15"/>
    </reaction>
</comment>
<feature type="chain" id="PRO_5018604155" description="cathepsin L" evidence="10">
    <location>
        <begin position="17"/>
        <end position="333"/>
    </location>
</feature>
<dbReference type="SUPFAM" id="SSF54001">
    <property type="entry name" value="Cysteine proteinases"/>
    <property type="match status" value="1"/>
</dbReference>
<dbReference type="PRINTS" id="PR00705">
    <property type="entry name" value="PAPAIN"/>
</dbReference>
<comment type="similarity">
    <text evidence="1">Belongs to the peptidase C1 family.</text>
</comment>
<evidence type="ECO:0000256" key="9">
    <source>
        <dbReference type="ARBA" id="ARBA00063237"/>
    </source>
</evidence>
<dbReference type="PhylomeDB" id="B4LM55"/>
<dbReference type="CDD" id="cd02248">
    <property type="entry name" value="Peptidase_C1A"/>
    <property type="match status" value="1"/>
</dbReference>
<keyword evidence="5" id="KW-0865">Zymogen</keyword>
<gene>
    <name evidence="13" type="primary">Dvir\GJ20585</name>
    <name evidence="13" type="ORF">Dvir_GJ20585</name>
</gene>
<dbReference type="InParanoid" id="B4LM55"/>
<dbReference type="OMA" id="DCCLGSE"/>
<dbReference type="InterPro" id="IPR025661">
    <property type="entry name" value="Pept_asp_AS"/>
</dbReference>
<evidence type="ECO:0000256" key="4">
    <source>
        <dbReference type="ARBA" id="ARBA00022807"/>
    </source>
</evidence>
<evidence type="ECO:0000259" key="11">
    <source>
        <dbReference type="SMART" id="SM00645"/>
    </source>
</evidence>
<dbReference type="FunFam" id="3.90.70.10:FF:000006">
    <property type="entry name" value="Cathepsin S"/>
    <property type="match status" value="1"/>
</dbReference>
<evidence type="ECO:0000313" key="14">
    <source>
        <dbReference type="Proteomes" id="UP000008792"/>
    </source>
</evidence>
<dbReference type="Proteomes" id="UP000008792">
    <property type="component" value="Unassembled WGS sequence"/>
</dbReference>
<evidence type="ECO:0000256" key="6">
    <source>
        <dbReference type="ARBA" id="ARBA00023157"/>
    </source>
</evidence>
<protein>
    <recommendedName>
        <fullName evidence="8">cathepsin L</fullName>
        <ecNumber evidence="8">3.4.22.15</ecNumber>
    </recommendedName>
</protein>
<dbReference type="GO" id="GO:0006508">
    <property type="term" value="P:proteolysis"/>
    <property type="evidence" value="ECO:0007669"/>
    <property type="project" value="UniProtKB-KW"/>
</dbReference>
<dbReference type="EC" id="3.4.22.15" evidence="8"/>
<evidence type="ECO:0000256" key="8">
    <source>
        <dbReference type="ARBA" id="ARBA00038911"/>
    </source>
</evidence>
<evidence type="ECO:0000256" key="3">
    <source>
        <dbReference type="ARBA" id="ARBA00022801"/>
    </source>
</evidence>
<dbReference type="EMBL" id="CH940648">
    <property type="protein sequence ID" value="EDW60933.1"/>
    <property type="molecule type" value="Genomic_DNA"/>
</dbReference>
<keyword evidence="3 13" id="KW-0378">Hydrolase</keyword>
<dbReference type="OrthoDB" id="7859669at2759"/>
<dbReference type="Gene3D" id="3.90.70.10">
    <property type="entry name" value="Cysteine proteinases"/>
    <property type="match status" value="1"/>
</dbReference>